<dbReference type="EMBL" id="CAJOBH010000015">
    <property type="protein sequence ID" value="CAF3748278.1"/>
    <property type="molecule type" value="Genomic_DNA"/>
</dbReference>
<keyword evidence="2" id="KW-0040">ANK repeat</keyword>
<dbReference type="EMBL" id="CAJNRE010017435">
    <property type="protein sequence ID" value="CAF2154712.1"/>
    <property type="molecule type" value="Genomic_DNA"/>
</dbReference>
<dbReference type="EMBL" id="CAJOBI010000523">
    <property type="protein sequence ID" value="CAF3829033.1"/>
    <property type="molecule type" value="Genomic_DNA"/>
</dbReference>
<comment type="caution">
    <text evidence="4">The sequence shown here is derived from an EMBL/GenBank/DDBJ whole genome shotgun (WGS) entry which is preliminary data.</text>
</comment>
<dbReference type="Proteomes" id="UP000681967">
    <property type="component" value="Unassembled WGS sequence"/>
</dbReference>
<dbReference type="SMART" id="SM00248">
    <property type="entry name" value="ANK"/>
    <property type="match status" value="3"/>
</dbReference>
<evidence type="ECO:0000313" key="6">
    <source>
        <dbReference type="EMBL" id="CAF3829033.1"/>
    </source>
</evidence>
<evidence type="ECO:0000256" key="1">
    <source>
        <dbReference type="ARBA" id="ARBA00022737"/>
    </source>
</evidence>
<dbReference type="Proteomes" id="UP000663855">
    <property type="component" value="Unassembled WGS sequence"/>
</dbReference>
<dbReference type="PANTHER" id="PTHR24173">
    <property type="entry name" value="ANKYRIN REPEAT CONTAINING"/>
    <property type="match status" value="1"/>
</dbReference>
<dbReference type="Pfam" id="PF12796">
    <property type="entry name" value="Ank_2"/>
    <property type="match status" value="2"/>
</dbReference>
<accession>A0A816Y642</accession>
<name>A0A816Y642_9BILA</name>
<sequence length="423" mass="47829">MNDVHQPVISAKMPTIRQRLPFNDVPSVHMIKLKRGLIQRSLLYCFEKGYFSLIRYLLQSDSTDARERDHEGRTGLMYCCFIDSDCWAQSISMTLLEYGAKIEDEDQNGLNALHYAIITQRSILVRRYLAALDFNLSRAVDIYGNTCLHYACSTGNTYIVRSILDAMKRYSVDLSIKNHHELTALDIACQLNHEDCQNLLSNEITLIEHTNKVSAKTHESHTTMKSLLERRSSMPARTNSTASTAHLTESIVSVPIIMSQSKNFPNHMSTTIKCNSKENIVNSIPIFVDPIKSRRMSLRRNETLDLTLANQVKGRVDFATTPLATKNATLSASSSTWRDDFSHMFNQLQTFKTSSYRKTVHAPLSTEIPSNLFESTSEVFGADGSESHHQSQSSIRTNLSQKAIHRRQLSAVSALLVPHKMKK</sequence>
<dbReference type="Gene3D" id="1.25.40.20">
    <property type="entry name" value="Ankyrin repeat-containing domain"/>
    <property type="match status" value="1"/>
</dbReference>
<gene>
    <name evidence="5" type="ORF">BYL167_LOCUS187</name>
    <name evidence="3" type="ORF">CJN711_LOCUS25503</name>
    <name evidence="4" type="ORF">MBJ925_LOCUS31930</name>
    <name evidence="6" type="ORF">SMN809_LOCUS2750</name>
</gene>
<dbReference type="Proteomes" id="UP000676336">
    <property type="component" value="Unassembled WGS sequence"/>
</dbReference>
<evidence type="ECO:0000313" key="4">
    <source>
        <dbReference type="EMBL" id="CAF2154712.1"/>
    </source>
</evidence>
<protein>
    <submittedName>
        <fullName evidence="4">Uncharacterized protein</fullName>
    </submittedName>
</protein>
<proteinExistence type="predicted"/>
<dbReference type="EMBL" id="CAJNOV010011887">
    <property type="protein sequence ID" value="CAF1468153.1"/>
    <property type="molecule type" value="Genomic_DNA"/>
</dbReference>
<dbReference type="Proteomes" id="UP000663824">
    <property type="component" value="Unassembled WGS sequence"/>
</dbReference>
<evidence type="ECO:0000313" key="3">
    <source>
        <dbReference type="EMBL" id="CAF1468153.1"/>
    </source>
</evidence>
<organism evidence="4 7">
    <name type="scientific">Rotaria magnacalcarata</name>
    <dbReference type="NCBI Taxonomy" id="392030"/>
    <lineage>
        <taxon>Eukaryota</taxon>
        <taxon>Metazoa</taxon>
        <taxon>Spiralia</taxon>
        <taxon>Gnathifera</taxon>
        <taxon>Rotifera</taxon>
        <taxon>Eurotatoria</taxon>
        <taxon>Bdelloidea</taxon>
        <taxon>Philodinida</taxon>
        <taxon>Philodinidae</taxon>
        <taxon>Rotaria</taxon>
    </lineage>
</organism>
<dbReference type="SUPFAM" id="SSF48403">
    <property type="entry name" value="Ankyrin repeat"/>
    <property type="match status" value="1"/>
</dbReference>
<dbReference type="AlphaFoldDB" id="A0A816Y642"/>
<evidence type="ECO:0000256" key="2">
    <source>
        <dbReference type="ARBA" id="ARBA00023043"/>
    </source>
</evidence>
<dbReference type="InterPro" id="IPR036770">
    <property type="entry name" value="Ankyrin_rpt-contain_sf"/>
</dbReference>
<dbReference type="PANTHER" id="PTHR24173:SF76">
    <property type="match status" value="1"/>
</dbReference>
<keyword evidence="1" id="KW-0677">Repeat</keyword>
<evidence type="ECO:0000313" key="7">
    <source>
        <dbReference type="Proteomes" id="UP000663824"/>
    </source>
</evidence>
<evidence type="ECO:0000313" key="5">
    <source>
        <dbReference type="EMBL" id="CAF3748278.1"/>
    </source>
</evidence>
<dbReference type="InterPro" id="IPR002110">
    <property type="entry name" value="Ankyrin_rpt"/>
</dbReference>
<reference evidence="4" key="1">
    <citation type="submission" date="2021-02" db="EMBL/GenBank/DDBJ databases">
        <authorList>
            <person name="Nowell W R."/>
        </authorList>
    </citation>
    <scope>NUCLEOTIDE SEQUENCE</scope>
</reference>